<dbReference type="EMBL" id="LXQA010668876">
    <property type="protein sequence ID" value="MCI65072.1"/>
    <property type="molecule type" value="Genomic_DNA"/>
</dbReference>
<protein>
    <submittedName>
        <fullName evidence="1">Uncharacterized protein</fullName>
    </submittedName>
</protein>
<accession>A0A392TVF0</accession>
<feature type="non-terminal residue" evidence="1">
    <location>
        <position position="54"/>
    </location>
</feature>
<comment type="caution">
    <text evidence="1">The sequence shown here is derived from an EMBL/GenBank/DDBJ whole genome shotgun (WGS) entry which is preliminary data.</text>
</comment>
<proteinExistence type="predicted"/>
<keyword evidence="2" id="KW-1185">Reference proteome</keyword>
<reference evidence="1 2" key="1">
    <citation type="journal article" date="2018" name="Front. Plant Sci.">
        <title>Red Clover (Trifolium pratense) and Zigzag Clover (T. medium) - A Picture of Genomic Similarities and Differences.</title>
        <authorList>
            <person name="Dluhosova J."/>
            <person name="Istvanek J."/>
            <person name="Nedelnik J."/>
            <person name="Repkova J."/>
        </authorList>
    </citation>
    <scope>NUCLEOTIDE SEQUENCE [LARGE SCALE GENOMIC DNA]</scope>
    <source>
        <strain evidence="2">cv. 10/8</strain>
        <tissue evidence="1">Leaf</tissue>
    </source>
</reference>
<organism evidence="1 2">
    <name type="scientific">Trifolium medium</name>
    <dbReference type="NCBI Taxonomy" id="97028"/>
    <lineage>
        <taxon>Eukaryota</taxon>
        <taxon>Viridiplantae</taxon>
        <taxon>Streptophyta</taxon>
        <taxon>Embryophyta</taxon>
        <taxon>Tracheophyta</taxon>
        <taxon>Spermatophyta</taxon>
        <taxon>Magnoliopsida</taxon>
        <taxon>eudicotyledons</taxon>
        <taxon>Gunneridae</taxon>
        <taxon>Pentapetalae</taxon>
        <taxon>rosids</taxon>
        <taxon>fabids</taxon>
        <taxon>Fabales</taxon>
        <taxon>Fabaceae</taxon>
        <taxon>Papilionoideae</taxon>
        <taxon>50 kb inversion clade</taxon>
        <taxon>NPAAA clade</taxon>
        <taxon>Hologalegina</taxon>
        <taxon>IRL clade</taxon>
        <taxon>Trifolieae</taxon>
        <taxon>Trifolium</taxon>
    </lineage>
</organism>
<name>A0A392TVF0_9FABA</name>
<evidence type="ECO:0000313" key="1">
    <source>
        <dbReference type="EMBL" id="MCI65072.1"/>
    </source>
</evidence>
<dbReference type="Proteomes" id="UP000265520">
    <property type="component" value="Unassembled WGS sequence"/>
</dbReference>
<dbReference type="AlphaFoldDB" id="A0A392TVF0"/>
<evidence type="ECO:0000313" key="2">
    <source>
        <dbReference type="Proteomes" id="UP000265520"/>
    </source>
</evidence>
<sequence>MFVAEAGAVRVPPGARRRSCFRWMVASGVGALRACPCAARARDEYIYYVVLTSA</sequence>